<dbReference type="Gene3D" id="3.30.360.10">
    <property type="entry name" value="Dihydrodipicolinate Reductase, domain 2"/>
    <property type="match status" value="1"/>
</dbReference>
<dbReference type="Proteomes" id="UP001280121">
    <property type="component" value="Unassembled WGS sequence"/>
</dbReference>
<evidence type="ECO:0000313" key="2">
    <source>
        <dbReference type="Proteomes" id="UP001280121"/>
    </source>
</evidence>
<dbReference type="PANTHER" id="PTHR46368">
    <property type="match status" value="1"/>
</dbReference>
<evidence type="ECO:0000313" key="1">
    <source>
        <dbReference type="EMBL" id="KAK2634022.1"/>
    </source>
</evidence>
<gene>
    <name evidence="1" type="ORF">Ddye_028814</name>
</gene>
<dbReference type="PANTHER" id="PTHR46368:SF5">
    <property type="entry name" value="NAD(P)-BINDING ROSSMANN-FOLD SUPERFAMILY PROTEIN"/>
    <property type="match status" value="1"/>
</dbReference>
<comment type="caution">
    <text evidence="1">The sequence shown here is derived from an EMBL/GenBank/DDBJ whole genome shotgun (WGS) entry which is preliminary data.</text>
</comment>
<accession>A0AAD9WKX5</accession>
<dbReference type="EMBL" id="JANJYI010000009">
    <property type="protein sequence ID" value="KAK2634022.1"/>
    <property type="molecule type" value="Genomic_DNA"/>
</dbReference>
<dbReference type="AlphaFoldDB" id="A0AAD9WKX5"/>
<name>A0AAD9WKX5_9ROSI</name>
<keyword evidence="2" id="KW-1185">Reference proteome</keyword>
<reference evidence="1" key="1">
    <citation type="journal article" date="2023" name="Plant J.">
        <title>Genome sequences and population genomics provide insights into the demographic history, inbreeding, and mutation load of two 'living fossil' tree species of Dipteronia.</title>
        <authorList>
            <person name="Feng Y."/>
            <person name="Comes H.P."/>
            <person name="Chen J."/>
            <person name="Zhu S."/>
            <person name="Lu R."/>
            <person name="Zhang X."/>
            <person name="Li P."/>
            <person name="Qiu J."/>
            <person name="Olsen K.M."/>
            <person name="Qiu Y."/>
        </authorList>
    </citation>
    <scope>NUCLEOTIDE SEQUENCE</scope>
    <source>
        <strain evidence="1">KIB01</strain>
    </source>
</reference>
<organism evidence="1 2">
    <name type="scientific">Dipteronia dyeriana</name>
    <dbReference type="NCBI Taxonomy" id="168575"/>
    <lineage>
        <taxon>Eukaryota</taxon>
        <taxon>Viridiplantae</taxon>
        <taxon>Streptophyta</taxon>
        <taxon>Embryophyta</taxon>
        <taxon>Tracheophyta</taxon>
        <taxon>Spermatophyta</taxon>
        <taxon>Magnoliopsida</taxon>
        <taxon>eudicotyledons</taxon>
        <taxon>Gunneridae</taxon>
        <taxon>Pentapetalae</taxon>
        <taxon>rosids</taxon>
        <taxon>malvids</taxon>
        <taxon>Sapindales</taxon>
        <taxon>Sapindaceae</taxon>
        <taxon>Hippocastanoideae</taxon>
        <taxon>Acereae</taxon>
        <taxon>Dipteronia</taxon>
    </lineage>
</organism>
<protein>
    <submittedName>
        <fullName evidence="1">Uncharacterized protein</fullName>
    </submittedName>
</protein>
<sequence length="205" mass="23357">MGMTEFFENDLRVKAELDALGDLGWYCIGATLWSKNYKLPTSVTDLTDTIKNSDGVILSCTASLHYYDDDDQPTEKSTTAIIHCSFLSYTCTNFQLRKDRCISKISSSHFRRTLHFFNYTLDAKLVELHIGWNLVKPEKVVVDCELPQEAATMVQDLTRIVEGIKKSGCWPDSKWPRISRKTQLVMNAIKQSVDLGCKLVYLTEN</sequence>
<dbReference type="SUPFAM" id="SSF55347">
    <property type="entry name" value="Glyceraldehyde-3-phosphate dehydrogenase-like, C-terminal domain"/>
    <property type="match status" value="1"/>
</dbReference>
<proteinExistence type="predicted"/>